<feature type="chain" id="PRO_5042828225" evidence="1">
    <location>
        <begin position="17"/>
        <end position="65"/>
    </location>
</feature>
<organism evidence="2 3">
    <name type="scientific">Dictyostelium firmibasis</name>
    <dbReference type="NCBI Taxonomy" id="79012"/>
    <lineage>
        <taxon>Eukaryota</taxon>
        <taxon>Amoebozoa</taxon>
        <taxon>Evosea</taxon>
        <taxon>Eumycetozoa</taxon>
        <taxon>Dictyostelia</taxon>
        <taxon>Dictyosteliales</taxon>
        <taxon>Dictyosteliaceae</taxon>
        <taxon>Dictyostelium</taxon>
    </lineage>
</organism>
<evidence type="ECO:0000313" key="3">
    <source>
        <dbReference type="Proteomes" id="UP001344447"/>
    </source>
</evidence>
<evidence type="ECO:0000313" key="2">
    <source>
        <dbReference type="EMBL" id="KAK5578413.1"/>
    </source>
</evidence>
<sequence>MKFILLLFVVVTVVRVSRNFKKEGSILKNEEISLSIPEKHSFSNSHSTSVANFNKKIGKLSVHGT</sequence>
<feature type="signal peptide" evidence="1">
    <location>
        <begin position="1"/>
        <end position="16"/>
    </location>
</feature>
<dbReference type="Proteomes" id="UP001344447">
    <property type="component" value="Unassembled WGS sequence"/>
</dbReference>
<keyword evidence="1" id="KW-0732">Signal</keyword>
<keyword evidence="3" id="KW-1185">Reference proteome</keyword>
<dbReference type="AlphaFoldDB" id="A0AAN7TZ64"/>
<gene>
    <name evidence="2" type="ORF">RB653_008084</name>
</gene>
<reference evidence="2 3" key="1">
    <citation type="submission" date="2023-11" db="EMBL/GenBank/DDBJ databases">
        <title>Dfirmibasis_genome.</title>
        <authorList>
            <person name="Edelbroek B."/>
            <person name="Kjellin J."/>
            <person name="Jerlstrom-Hultqvist J."/>
            <person name="Soderbom F."/>
        </authorList>
    </citation>
    <scope>NUCLEOTIDE SEQUENCE [LARGE SCALE GENOMIC DNA]</scope>
    <source>
        <strain evidence="2 3">TNS-C-14</strain>
    </source>
</reference>
<proteinExistence type="predicted"/>
<comment type="caution">
    <text evidence="2">The sequence shown here is derived from an EMBL/GenBank/DDBJ whole genome shotgun (WGS) entry which is preliminary data.</text>
</comment>
<name>A0AAN7TZ64_9MYCE</name>
<protein>
    <submittedName>
        <fullName evidence="2">Uncharacterized protein</fullName>
    </submittedName>
</protein>
<accession>A0AAN7TZ64</accession>
<evidence type="ECO:0000256" key="1">
    <source>
        <dbReference type="SAM" id="SignalP"/>
    </source>
</evidence>
<dbReference type="EMBL" id="JAVFKY010000003">
    <property type="protein sequence ID" value="KAK5578413.1"/>
    <property type="molecule type" value="Genomic_DNA"/>
</dbReference>